<name>A0A845QZH7_9CLOT</name>
<keyword evidence="1" id="KW-1133">Transmembrane helix</keyword>
<comment type="caution">
    <text evidence="2">The sequence shown here is derived from an EMBL/GenBank/DDBJ whole genome shotgun (WGS) entry which is preliminary data.</text>
</comment>
<gene>
    <name evidence="2" type="ORF">D3Z33_06870</name>
</gene>
<reference evidence="2 3" key="1">
    <citation type="submission" date="2018-08" db="EMBL/GenBank/DDBJ databases">
        <title>Murine metabolic-syndrome-specific gut microbial biobank.</title>
        <authorList>
            <person name="Liu C."/>
        </authorList>
    </citation>
    <scope>NUCLEOTIDE SEQUENCE [LARGE SCALE GENOMIC DNA]</scope>
    <source>
        <strain evidence="2 3">583</strain>
    </source>
</reference>
<accession>A0A845QZH7</accession>
<feature type="transmembrane region" description="Helical" evidence="1">
    <location>
        <begin position="33"/>
        <end position="53"/>
    </location>
</feature>
<organism evidence="2 3">
    <name type="scientific">Senegalia massiliensis</name>
    <dbReference type="NCBI Taxonomy" id="1720316"/>
    <lineage>
        <taxon>Bacteria</taxon>
        <taxon>Bacillati</taxon>
        <taxon>Bacillota</taxon>
        <taxon>Clostridia</taxon>
        <taxon>Eubacteriales</taxon>
        <taxon>Clostridiaceae</taxon>
        <taxon>Senegalia</taxon>
    </lineage>
</organism>
<dbReference type="Proteomes" id="UP000467132">
    <property type="component" value="Unassembled WGS sequence"/>
</dbReference>
<dbReference type="EMBL" id="QXXA01000007">
    <property type="protein sequence ID" value="NBI06582.1"/>
    <property type="molecule type" value="Genomic_DNA"/>
</dbReference>
<dbReference type="RefSeq" id="WP_160197073.1">
    <property type="nucleotide sequence ID" value="NZ_QXXA01000007.1"/>
</dbReference>
<keyword evidence="1" id="KW-0472">Membrane</keyword>
<protein>
    <submittedName>
        <fullName evidence="2">Uncharacterized protein</fullName>
    </submittedName>
</protein>
<dbReference type="AlphaFoldDB" id="A0A845QZH7"/>
<keyword evidence="1" id="KW-0812">Transmembrane</keyword>
<dbReference type="OrthoDB" id="2937806at2"/>
<evidence type="ECO:0000256" key="1">
    <source>
        <dbReference type="SAM" id="Phobius"/>
    </source>
</evidence>
<evidence type="ECO:0000313" key="3">
    <source>
        <dbReference type="Proteomes" id="UP000467132"/>
    </source>
</evidence>
<feature type="transmembrane region" description="Helical" evidence="1">
    <location>
        <begin position="7"/>
        <end position="27"/>
    </location>
</feature>
<proteinExistence type="predicted"/>
<sequence length="59" mass="7100">MKINQFLIRLSYMMIIIFGGVFTIRYFRMNELLLDQLIGVFIGAILLIVSLLWRRKYML</sequence>
<evidence type="ECO:0000313" key="2">
    <source>
        <dbReference type="EMBL" id="NBI06582.1"/>
    </source>
</evidence>
<keyword evidence="3" id="KW-1185">Reference proteome</keyword>